<reference evidence="2" key="1">
    <citation type="journal article" date="2022" name="Mol. Ecol. Resour.">
        <title>The genomes of chicory, endive, great burdock and yacon provide insights into Asteraceae palaeo-polyploidization history and plant inulin production.</title>
        <authorList>
            <person name="Fan W."/>
            <person name="Wang S."/>
            <person name="Wang H."/>
            <person name="Wang A."/>
            <person name="Jiang F."/>
            <person name="Liu H."/>
            <person name="Zhao H."/>
            <person name="Xu D."/>
            <person name="Zhang Y."/>
        </authorList>
    </citation>
    <scope>NUCLEOTIDE SEQUENCE [LARGE SCALE GENOMIC DNA]</scope>
    <source>
        <strain evidence="2">cv. Niubang</strain>
    </source>
</reference>
<protein>
    <submittedName>
        <fullName evidence="1">Uncharacterized protein</fullName>
    </submittedName>
</protein>
<accession>A0ACB8Y8M7</accession>
<gene>
    <name evidence="1" type="ORF">L6452_35681</name>
</gene>
<comment type="caution">
    <text evidence="1">The sequence shown here is derived from an EMBL/GenBank/DDBJ whole genome shotgun (WGS) entry which is preliminary data.</text>
</comment>
<sequence length="110" mass="12055">MATRILFVPVSKSHPKTKPSPHRTRFSAVAASEFLHISRLQISRSLETIYEEETTTSGEGIEGLADVLTSASPLPSVSASFLLTKRLSCGQMQKHLSKNSDNFRCAYGSK</sequence>
<proteinExistence type="predicted"/>
<dbReference type="Proteomes" id="UP001055879">
    <property type="component" value="Linkage Group LG13"/>
</dbReference>
<evidence type="ECO:0000313" key="1">
    <source>
        <dbReference type="EMBL" id="KAI3680902.1"/>
    </source>
</evidence>
<dbReference type="EMBL" id="CM042059">
    <property type="protein sequence ID" value="KAI3680902.1"/>
    <property type="molecule type" value="Genomic_DNA"/>
</dbReference>
<evidence type="ECO:0000313" key="2">
    <source>
        <dbReference type="Proteomes" id="UP001055879"/>
    </source>
</evidence>
<keyword evidence="2" id="KW-1185">Reference proteome</keyword>
<name>A0ACB8Y8M7_ARCLA</name>
<organism evidence="1 2">
    <name type="scientific">Arctium lappa</name>
    <name type="common">Greater burdock</name>
    <name type="synonym">Lappa major</name>
    <dbReference type="NCBI Taxonomy" id="4217"/>
    <lineage>
        <taxon>Eukaryota</taxon>
        <taxon>Viridiplantae</taxon>
        <taxon>Streptophyta</taxon>
        <taxon>Embryophyta</taxon>
        <taxon>Tracheophyta</taxon>
        <taxon>Spermatophyta</taxon>
        <taxon>Magnoliopsida</taxon>
        <taxon>eudicotyledons</taxon>
        <taxon>Gunneridae</taxon>
        <taxon>Pentapetalae</taxon>
        <taxon>asterids</taxon>
        <taxon>campanulids</taxon>
        <taxon>Asterales</taxon>
        <taxon>Asteraceae</taxon>
        <taxon>Carduoideae</taxon>
        <taxon>Cardueae</taxon>
        <taxon>Arctiinae</taxon>
        <taxon>Arctium</taxon>
    </lineage>
</organism>
<reference evidence="1 2" key="2">
    <citation type="journal article" date="2022" name="Mol. Ecol. Resour.">
        <title>The genomes of chicory, endive, great burdock and yacon provide insights into Asteraceae paleo-polyploidization history and plant inulin production.</title>
        <authorList>
            <person name="Fan W."/>
            <person name="Wang S."/>
            <person name="Wang H."/>
            <person name="Wang A."/>
            <person name="Jiang F."/>
            <person name="Liu H."/>
            <person name="Zhao H."/>
            <person name="Xu D."/>
            <person name="Zhang Y."/>
        </authorList>
    </citation>
    <scope>NUCLEOTIDE SEQUENCE [LARGE SCALE GENOMIC DNA]</scope>
    <source>
        <strain evidence="2">cv. Niubang</strain>
    </source>
</reference>